<evidence type="ECO:0008006" key="4">
    <source>
        <dbReference type="Google" id="ProtNLM"/>
    </source>
</evidence>
<dbReference type="AlphaFoldDB" id="A0A366DY09"/>
<dbReference type="EMBL" id="QNRE01000002">
    <property type="protein sequence ID" value="RBO94078.1"/>
    <property type="molecule type" value="Genomic_DNA"/>
</dbReference>
<name>A0A366DY09_9NOCA</name>
<feature type="region of interest" description="Disordered" evidence="1">
    <location>
        <begin position="202"/>
        <end position="223"/>
    </location>
</feature>
<dbReference type="OrthoDB" id="2850580at2"/>
<dbReference type="Proteomes" id="UP000252586">
    <property type="component" value="Unassembled WGS sequence"/>
</dbReference>
<evidence type="ECO:0000256" key="1">
    <source>
        <dbReference type="SAM" id="MobiDB-lite"/>
    </source>
</evidence>
<protein>
    <recommendedName>
        <fullName evidence="4">Tetratricopeptide repeat protein</fullName>
    </recommendedName>
</protein>
<evidence type="ECO:0000313" key="2">
    <source>
        <dbReference type="EMBL" id="RBO94078.1"/>
    </source>
</evidence>
<feature type="region of interest" description="Disordered" evidence="1">
    <location>
        <begin position="266"/>
        <end position="320"/>
    </location>
</feature>
<feature type="compositionally biased region" description="Polar residues" evidence="1">
    <location>
        <begin position="604"/>
        <end position="621"/>
    </location>
</feature>
<dbReference type="InterPro" id="IPR011990">
    <property type="entry name" value="TPR-like_helical_dom_sf"/>
</dbReference>
<dbReference type="SUPFAM" id="SSF81901">
    <property type="entry name" value="HCP-like"/>
    <property type="match status" value="1"/>
</dbReference>
<accession>A0A366DY09</accession>
<reference evidence="2 3" key="1">
    <citation type="submission" date="2018-06" db="EMBL/GenBank/DDBJ databases">
        <title>Genomic Encyclopedia of Type Strains, Phase IV (KMG-IV): sequencing the most valuable type-strain genomes for metagenomic binning, comparative biology and taxonomic classification.</title>
        <authorList>
            <person name="Goeker M."/>
        </authorList>
    </citation>
    <scope>NUCLEOTIDE SEQUENCE [LARGE SCALE GENOMIC DNA]</scope>
    <source>
        <strain evidence="2 3">DSM 44599</strain>
    </source>
</reference>
<gene>
    <name evidence="2" type="ORF">DFR74_102498</name>
</gene>
<feature type="compositionally biased region" description="Low complexity" evidence="1">
    <location>
        <begin position="488"/>
        <end position="498"/>
    </location>
</feature>
<sequence length="756" mass="78576">MKEPYSPWQNRNSADIPLSDRYTSADPIRWNGSMVYPMYTEQFGPAPILLGMTLLSAAPPAGLRGHGIGLSVAEGYIEIDGRRLPGVDVWSDALVRGITVELTPTGPGAMFTLTPVWVDRTGVHRSWTGNYGILIEDTPDGRIALWCSVGEGPPNFANLVVGVATDAGDEIVPVPPAPGSALPATPGVIRTDAPESAARAKYSSLDPVEPEAEKPLPTYTPEPITSWTPTRAVVEWSAPVVEPAEPDNAAPQIDSSAATAPIQTITKAPPHAPEPAPPVPTTTALRPAPAPEISGPEMSAPERPAASRVEPPPRLPAPPSPEQIAEAFAQRSHGDRAVALDAPVPVRPLADAGDTVGEPAWLRLGAGGIVDEAAPARPHPEADSTVDKPSPVWEAGVIAAAPELPAPVAEPVTTPSGLPKQVEPSADSDGPDPTAQRGEEAPPEWLSDRGAPPRPADMSPPVRPVDGRDESPARLLRPVTSEPPTRLSAPQTAQTPPSAQVPPPPSGDQGTSRPSGATPLSAPPTNTTGSQPTSPAFAPPTPAPTAHAPQEPPGATPAQPTSHTTTHTPPHTSDAALAPVSQPARTPASNHVPLPEPTVPEGATPSNSPAPQSHTPSQGPASVSRPSEPTVSEPSTPSPRPEAGTGRAAEHGYRNALYELGVAMFGRGEEEQACELWAQAAQAGHAGAGYDLGVVLLRRGAVREAEQWWRTSAELRDVRAMSGLADLLDRHGDHAEARTWRTRAVEARAGEAGQPG</sequence>
<comment type="caution">
    <text evidence="2">The sequence shown here is derived from an EMBL/GenBank/DDBJ whole genome shotgun (WGS) entry which is preliminary data.</text>
</comment>
<feature type="compositionally biased region" description="Pro residues" evidence="1">
    <location>
        <begin position="310"/>
        <end position="320"/>
    </location>
</feature>
<feature type="region of interest" description="Disordered" evidence="1">
    <location>
        <begin position="404"/>
        <end position="650"/>
    </location>
</feature>
<keyword evidence="3" id="KW-1185">Reference proteome</keyword>
<evidence type="ECO:0000313" key="3">
    <source>
        <dbReference type="Proteomes" id="UP000252586"/>
    </source>
</evidence>
<feature type="compositionally biased region" description="Low complexity" evidence="1">
    <location>
        <begin position="560"/>
        <end position="573"/>
    </location>
</feature>
<dbReference type="RefSeq" id="WP_067501454.1">
    <property type="nucleotide sequence ID" value="NZ_QNRE01000002.1"/>
</dbReference>
<dbReference type="STRING" id="1210090.GCA_001613185_00125"/>
<feature type="compositionally biased region" description="Low complexity" evidence="1">
    <location>
        <begin position="622"/>
        <end position="635"/>
    </location>
</feature>
<feature type="compositionally biased region" description="Pro residues" evidence="1">
    <location>
        <begin position="270"/>
        <end position="280"/>
    </location>
</feature>
<dbReference type="Gene3D" id="1.25.40.10">
    <property type="entry name" value="Tetratricopeptide repeat domain"/>
    <property type="match status" value="1"/>
</dbReference>
<proteinExistence type="predicted"/>
<organism evidence="2 3">
    <name type="scientific">Nocardia puris</name>
    <dbReference type="NCBI Taxonomy" id="208602"/>
    <lineage>
        <taxon>Bacteria</taxon>
        <taxon>Bacillati</taxon>
        <taxon>Actinomycetota</taxon>
        <taxon>Actinomycetes</taxon>
        <taxon>Mycobacteriales</taxon>
        <taxon>Nocardiaceae</taxon>
        <taxon>Nocardia</taxon>
    </lineage>
</organism>